<gene>
    <name evidence="1" type="ORF">METZ01_LOCUS98462</name>
</gene>
<accession>A0A381W0T8</accession>
<dbReference type="PROSITE" id="PS51257">
    <property type="entry name" value="PROKAR_LIPOPROTEIN"/>
    <property type="match status" value="1"/>
</dbReference>
<evidence type="ECO:0000313" key="1">
    <source>
        <dbReference type="EMBL" id="SVA45608.1"/>
    </source>
</evidence>
<reference evidence="1" key="1">
    <citation type="submission" date="2018-05" db="EMBL/GenBank/DDBJ databases">
        <authorList>
            <person name="Lanie J.A."/>
            <person name="Ng W.-L."/>
            <person name="Kazmierczak K.M."/>
            <person name="Andrzejewski T.M."/>
            <person name="Davidsen T.M."/>
            <person name="Wayne K.J."/>
            <person name="Tettelin H."/>
            <person name="Glass J.I."/>
            <person name="Rusch D."/>
            <person name="Podicherti R."/>
            <person name="Tsui H.-C.T."/>
            <person name="Winkler M.E."/>
        </authorList>
    </citation>
    <scope>NUCLEOTIDE SEQUENCE</scope>
</reference>
<dbReference type="AlphaFoldDB" id="A0A381W0T8"/>
<sequence>MRIFLRRYVVVGCLLVFLVSCQPKALPVSTGAKPEIQTLSSLFSTLEARKSAIQDVKAFVRTKISGENLKQSFRQTLLVKGNEAMRVDTYNLFRQVLGVLIYEGEKTLMYDPRENRVISGEEVQQSMRRVFGTYIDFGDYISVFSGGIPHLSHLRTKVAKWNSDQTVLQIETINQKTGERVDFGIDAYTLLPKSLILTRGTREIYRVYWYDYKKVDKLDFAHKVVIEIKSKKQSIVVRYSEVMINQGISLDAFELAPGLMN</sequence>
<dbReference type="Pfam" id="PF14125">
    <property type="entry name" value="DUF4292"/>
    <property type="match status" value="1"/>
</dbReference>
<dbReference type="Gene3D" id="2.50.20.10">
    <property type="entry name" value="Lipoprotein localisation LolA/LolB/LppX"/>
    <property type="match status" value="1"/>
</dbReference>
<name>A0A381W0T8_9ZZZZ</name>
<protein>
    <recommendedName>
        <fullName evidence="2">DUF4292 domain-containing protein</fullName>
    </recommendedName>
</protein>
<organism evidence="1">
    <name type="scientific">marine metagenome</name>
    <dbReference type="NCBI Taxonomy" id="408172"/>
    <lineage>
        <taxon>unclassified sequences</taxon>
        <taxon>metagenomes</taxon>
        <taxon>ecological metagenomes</taxon>
    </lineage>
</organism>
<dbReference type="InterPro" id="IPR025634">
    <property type="entry name" value="DUF4292"/>
</dbReference>
<proteinExistence type="predicted"/>
<dbReference type="EMBL" id="UINC01010233">
    <property type="protein sequence ID" value="SVA45608.1"/>
    <property type="molecule type" value="Genomic_DNA"/>
</dbReference>
<evidence type="ECO:0008006" key="2">
    <source>
        <dbReference type="Google" id="ProtNLM"/>
    </source>
</evidence>